<evidence type="ECO:0000256" key="6">
    <source>
        <dbReference type="SAM" id="MobiDB-lite"/>
    </source>
</evidence>
<sequence>MADLSRNECMLRILNEKNKPITKEFINGIFKKYNVKHKVVNIQNYQQAMIHESYMEKHVITDKTIKLIKDVEPIDDPSSALPLQKKSYERLEFLGDALIHYVVAKYLYIRYGGEKDQGFMTKIRTQIESGEALSKISRKLGLHQYVIIARNLEAMNVRDVHPNITEDIFEAFIGAMSLEAPFEECDKLLTNIIDTEIDFADLINNNNNYKEVLMQYYHQQKPRGAPTYHLVEEVEEDSKKMYKMCVRDPSKNVVGVGIGKSKKDATKSAAKNALVKLNLLKTNEQSDDEEYYGEISEEKPKAKIVKKKVKKEDSDEDVYAEISEEEVKPKSKSKKTKS</sequence>
<evidence type="ECO:0000256" key="4">
    <source>
        <dbReference type="ARBA" id="ARBA00022801"/>
    </source>
</evidence>
<dbReference type="GO" id="GO:0006364">
    <property type="term" value="P:rRNA processing"/>
    <property type="evidence" value="ECO:0007669"/>
    <property type="project" value="InterPro"/>
</dbReference>
<feature type="domain" description="DRBM" evidence="7">
    <location>
        <begin position="208"/>
        <end position="279"/>
    </location>
</feature>
<feature type="domain" description="RNase III" evidence="8">
    <location>
        <begin position="26"/>
        <end position="181"/>
    </location>
</feature>
<keyword evidence="4" id="KW-0378">Hydrolase</keyword>
<dbReference type="PANTHER" id="PTHR11207">
    <property type="entry name" value="RIBONUCLEASE III"/>
    <property type="match status" value="1"/>
</dbReference>
<feature type="region of interest" description="Disordered" evidence="6">
    <location>
        <begin position="303"/>
        <end position="338"/>
    </location>
</feature>
<comment type="similarity">
    <text evidence="1">Belongs to the ribonuclease III family.</text>
</comment>
<dbReference type="GO" id="GO:0004525">
    <property type="term" value="F:ribonuclease III activity"/>
    <property type="evidence" value="ECO:0007669"/>
    <property type="project" value="InterPro"/>
</dbReference>
<dbReference type="CDD" id="cd00593">
    <property type="entry name" value="RIBOc"/>
    <property type="match status" value="1"/>
</dbReference>
<dbReference type="InterPro" id="IPR000999">
    <property type="entry name" value="RNase_III_dom"/>
</dbReference>
<evidence type="ECO:0000259" key="8">
    <source>
        <dbReference type="PROSITE" id="PS50142"/>
    </source>
</evidence>
<dbReference type="PANTHER" id="PTHR11207:SF0">
    <property type="entry name" value="RIBONUCLEASE 3"/>
    <property type="match status" value="1"/>
</dbReference>
<proteinExistence type="inferred from homology"/>
<dbReference type="Pfam" id="PF00636">
    <property type="entry name" value="Ribonuclease_3"/>
    <property type="match status" value="1"/>
</dbReference>
<dbReference type="InterPro" id="IPR011907">
    <property type="entry name" value="RNase_III"/>
</dbReference>
<dbReference type="PROSITE" id="PS00517">
    <property type="entry name" value="RNASE_3_1"/>
    <property type="match status" value="1"/>
</dbReference>
<evidence type="ECO:0000256" key="1">
    <source>
        <dbReference type="ARBA" id="ARBA00010183"/>
    </source>
</evidence>
<dbReference type="AlphaFoldDB" id="A0A6C0EBG3"/>
<dbReference type="GO" id="GO:0010468">
    <property type="term" value="P:regulation of gene expression"/>
    <property type="evidence" value="ECO:0007669"/>
    <property type="project" value="TreeGrafter"/>
</dbReference>
<feature type="compositionally biased region" description="Acidic residues" evidence="6">
    <location>
        <begin position="314"/>
        <end position="324"/>
    </location>
</feature>
<dbReference type="SUPFAM" id="SSF69065">
    <property type="entry name" value="RNase III domain-like"/>
    <property type="match status" value="1"/>
</dbReference>
<keyword evidence="3" id="KW-0255">Endonuclease</keyword>
<organism evidence="9">
    <name type="scientific">viral metagenome</name>
    <dbReference type="NCBI Taxonomy" id="1070528"/>
    <lineage>
        <taxon>unclassified sequences</taxon>
        <taxon>metagenomes</taxon>
        <taxon>organismal metagenomes</taxon>
    </lineage>
</organism>
<dbReference type="CDD" id="cd10845">
    <property type="entry name" value="DSRM_RNAse_III_family"/>
    <property type="match status" value="1"/>
</dbReference>
<dbReference type="EMBL" id="MN739776">
    <property type="protein sequence ID" value="QHT25920.1"/>
    <property type="molecule type" value="Genomic_DNA"/>
</dbReference>
<name>A0A6C0EBG3_9ZZZZ</name>
<keyword evidence="2" id="KW-0540">Nuclease</keyword>
<dbReference type="SMART" id="SM00535">
    <property type="entry name" value="RIBOc"/>
    <property type="match status" value="1"/>
</dbReference>
<evidence type="ECO:0000259" key="7">
    <source>
        <dbReference type="PROSITE" id="PS50137"/>
    </source>
</evidence>
<dbReference type="Gene3D" id="1.10.1520.10">
    <property type="entry name" value="Ribonuclease III domain"/>
    <property type="match status" value="1"/>
</dbReference>
<dbReference type="Gene3D" id="3.30.160.20">
    <property type="match status" value="1"/>
</dbReference>
<evidence type="ECO:0000313" key="9">
    <source>
        <dbReference type="EMBL" id="QHT25920.1"/>
    </source>
</evidence>
<dbReference type="PROSITE" id="PS50142">
    <property type="entry name" value="RNASE_3_2"/>
    <property type="match status" value="1"/>
</dbReference>
<reference evidence="9" key="1">
    <citation type="journal article" date="2020" name="Nature">
        <title>Giant virus diversity and host interactions through global metagenomics.</title>
        <authorList>
            <person name="Schulz F."/>
            <person name="Roux S."/>
            <person name="Paez-Espino D."/>
            <person name="Jungbluth S."/>
            <person name="Walsh D.A."/>
            <person name="Denef V.J."/>
            <person name="McMahon K.D."/>
            <person name="Konstantinidis K.T."/>
            <person name="Eloe-Fadrosh E.A."/>
            <person name="Kyrpides N.C."/>
            <person name="Woyke T."/>
        </authorList>
    </citation>
    <scope>NUCLEOTIDE SEQUENCE</scope>
    <source>
        <strain evidence="9">GVMAG-M-3300023179-27</strain>
    </source>
</reference>
<evidence type="ECO:0008006" key="10">
    <source>
        <dbReference type="Google" id="ProtNLM"/>
    </source>
</evidence>
<evidence type="ECO:0000256" key="3">
    <source>
        <dbReference type="ARBA" id="ARBA00022759"/>
    </source>
</evidence>
<accession>A0A6C0EBG3</accession>
<dbReference type="PROSITE" id="PS50137">
    <property type="entry name" value="DS_RBD"/>
    <property type="match status" value="1"/>
</dbReference>
<dbReference type="InterPro" id="IPR036389">
    <property type="entry name" value="RNase_III_sf"/>
</dbReference>
<dbReference type="Pfam" id="PF00035">
    <property type="entry name" value="dsrm"/>
    <property type="match status" value="1"/>
</dbReference>
<protein>
    <recommendedName>
        <fullName evidence="10">RNase III domain-containing protein</fullName>
    </recommendedName>
</protein>
<evidence type="ECO:0000256" key="5">
    <source>
        <dbReference type="ARBA" id="ARBA00022884"/>
    </source>
</evidence>
<keyword evidence="5" id="KW-0694">RNA-binding</keyword>
<evidence type="ECO:0000256" key="2">
    <source>
        <dbReference type="ARBA" id="ARBA00022722"/>
    </source>
</evidence>
<dbReference type="HAMAP" id="MF_00104">
    <property type="entry name" value="RNase_III"/>
    <property type="match status" value="1"/>
</dbReference>
<dbReference type="GO" id="GO:0003725">
    <property type="term" value="F:double-stranded RNA binding"/>
    <property type="evidence" value="ECO:0007669"/>
    <property type="project" value="TreeGrafter"/>
</dbReference>
<dbReference type="InterPro" id="IPR014720">
    <property type="entry name" value="dsRBD_dom"/>
</dbReference>
<dbReference type="SMART" id="SM00358">
    <property type="entry name" value="DSRM"/>
    <property type="match status" value="1"/>
</dbReference>
<dbReference type="SUPFAM" id="SSF54768">
    <property type="entry name" value="dsRNA-binding domain-like"/>
    <property type="match status" value="1"/>
</dbReference>